<evidence type="ECO:0000313" key="1">
    <source>
        <dbReference type="EMBL" id="KFG76958.1"/>
    </source>
</evidence>
<gene>
    <name evidence="1" type="ORF">FM21_13025</name>
</gene>
<dbReference type="Proteomes" id="UP000029095">
    <property type="component" value="Unassembled WGS sequence"/>
</dbReference>
<dbReference type="AlphaFoldDB" id="A0A086N740"/>
<protein>
    <submittedName>
        <fullName evidence="1">Uncharacterized protein</fullName>
    </submittedName>
</protein>
<reference evidence="1 2" key="1">
    <citation type="submission" date="2014-05" db="EMBL/GenBank/DDBJ databases">
        <title>Complete genome sequence of the Streptomyces mutabilis TRM45540.</title>
        <authorList>
            <person name="Luo X."/>
            <person name="Zhang L."/>
        </authorList>
    </citation>
    <scope>NUCLEOTIDE SEQUENCE [LARGE SCALE GENOMIC DNA]</scope>
    <source>
        <strain evidence="1 2">TRM45540</strain>
    </source>
</reference>
<keyword evidence="2" id="KW-1185">Reference proteome</keyword>
<evidence type="ECO:0000313" key="2">
    <source>
        <dbReference type="Proteomes" id="UP000029095"/>
    </source>
</evidence>
<accession>A0A086N740</accession>
<name>A0A086N740_9ACTN</name>
<proteinExistence type="predicted"/>
<dbReference type="STRING" id="1915400.FM21_13025"/>
<organism evidence="1 2">
    <name type="scientific">Streptomyces mutabilis</name>
    <dbReference type="NCBI Taxonomy" id="67332"/>
    <lineage>
        <taxon>Bacteria</taxon>
        <taxon>Bacillati</taxon>
        <taxon>Actinomycetota</taxon>
        <taxon>Actinomycetes</taxon>
        <taxon>Kitasatosporales</taxon>
        <taxon>Streptomycetaceae</taxon>
        <taxon>Streptomyces</taxon>
    </lineage>
</organism>
<comment type="caution">
    <text evidence="1">The sequence shown here is derived from an EMBL/GenBank/DDBJ whole genome shotgun (WGS) entry which is preliminary data.</text>
</comment>
<dbReference type="HOGENOM" id="CLU_2720654_0_0_11"/>
<dbReference type="EMBL" id="JNFQ01000001">
    <property type="protein sequence ID" value="KFG76958.1"/>
    <property type="molecule type" value="Genomic_DNA"/>
</dbReference>
<sequence length="72" mass="8076">MFAPFLALTWAVSRTTRVTSMRPASSSRCSTASCSRPQTLALDQIRNRRWAVDFDMPKQGGSWRQAQPLTST</sequence>